<keyword evidence="1" id="KW-0547">Nucleotide-binding</keyword>
<comment type="caution">
    <text evidence="4">The sequence shown here is derived from an EMBL/GenBank/DDBJ whole genome shotgun (WGS) entry which is preliminary data.</text>
</comment>
<organism evidence="4 5">
    <name type="scientific">Candidatus Harrisonbacteria bacterium RIFCSPLOWO2_02_FULL_41_13b</name>
    <dbReference type="NCBI Taxonomy" id="1798409"/>
    <lineage>
        <taxon>Bacteria</taxon>
        <taxon>Candidatus Harrisoniibacteriota</taxon>
    </lineage>
</organism>
<evidence type="ECO:0000259" key="3">
    <source>
        <dbReference type="SMART" id="SM01086"/>
    </source>
</evidence>
<evidence type="ECO:0000313" key="5">
    <source>
        <dbReference type="Proteomes" id="UP000177690"/>
    </source>
</evidence>
<keyword evidence="2" id="KW-0067">ATP-binding</keyword>
<reference evidence="4 5" key="1">
    <citation type="journal article" date="2016" name="Nat. Commun.">
        <title>Thousands of microbial genomes shed light on interconnected biogeochemical processes in an aquifer system.</title>
        <authorList>
            <person name="Anantharaman K."/>
            <person name="Brown C.T."/>
            <person name="Hug L.A."/>
            <person name="Sharon I."/>
            <person name="Castelle C.J."/>
            <person name="Probst A.J."/>
            <person name="Thomas B.C."/>
            <person name="Singh A."/>
            <person name="Wilkins M.J."/>
            <person name="Karaoz U."/>
            <person name="Brodie E.L."/>
            <person name="Williams K.H."/>
            <person name="Hubbard S.S."/>
            <person name="Banfield J.F."/>
        </authorList>
    </citation>
    <scope>NUCLEOTIDE SEQUENCE [LARGE SCALE GENOMIC DNA]</scope>
</reference>
<dbReference type="InterPro" id="IPR001270">
    <property type="entry name" value="ClpA/B"/>
</dbReference>
<protein>
    <recommendedName>
        <fullName evidence="3">Clp ATPase C-terminal domain-containing protein</fullName>
    </recommendedName>
</protein>
<dbReference type="GO" id="GO:0016887">
    <property type="term" value="F:ATP hydrolysis activity"/>
    <property type="evidence" value="ECO:0007669"/>
    <property type="project" value="InterPro"/>
</dbReference>
<evidence type="ECO:0000313" key="4">
    <source>
        <dbReference type="EMBL" id="OGY66753.1"/>
    </source>
</evidence>
<dbReference type="InterPro" id="IPR003959">
    <property type="entry name" value="ATPase_AAA_core"/>
</dbReference>
<dbReference type="PANTHER" id="PTHR11638:SF18">
    <property type="entry name" value="HEAT SHOCK PROTEIN 104"/>
    <property type="match status" value="1"/>
</dbReference>
<dbReference type="Gene3D" id="3.40.50.300">
    <property type="entry name" value="P-loop containing nucleotide triphosphate hydrolases"/>
    <property type="match status" value="2"/>
</dbReference>
<dbReference type="SUPFAM" id="SSF52540">
    <property type="entry name" value="P-loop containing nucleoside triphosphate hydrolases"/>
    <property type="match status" value="1"/>
</dbReference>
<dbReference type="GO" id="GO:0005737">
    <property type="term" value="C:cytoplasm"/>
    <property type="evidence" value="ECO:0007669"/>
    <property type="project" value="TreeGrafter"/>
</dbReference>
<dbReference type="EMBL" id="MHJL01000036">
    <property type="protein sequence ID" value="OGY66753.1"/>
    <property type="molecule type" value="Genomic_DNA"/>
</dbReference>
<dbReference type="PANTHER" id="PTHR11638">
    <property type="entry name" value="ATP-DEPENDENT CLP PROTEASE"/>
    <property type="match status" value="1"/>
</dbReference>
<accession>A0A1G1ZPY1</accession>
<evidence type="ECO:0000256" key="2">
    <source>
        <dbReference type="ARBA" id="ARBA00022840"/>
    </source>
</evidence>
<dbReference type="Pfam" id="PF10431">
    <property type="entry name" value="ClpB_D2-small"/>
    <property type="match status" value="1"/>
</dbReference>
<dbReference type="Pfam" id="PF07724">
    <property type="entry name" value="AAA_2"/>
    <property type="match status" value="2"/>
</dbReference>
<gene>
    <name evidence="4" type="ORF">A3I24_04505</name>
</gene>
<dbReference type="Gene3D" id="1.10.8.60">
    <property type="match status" value="1"/>
</dbReference>
<dbReference type="GO" id="GO:0034605">
    <property type="term" value="P:cellular response to heat"/>
    <property type="evidence" value="ECO:0007669"/>
    <property type="project" value="TreeGrafter"/>
</dbReference>
<dbReference type="InterPro" id="IPR019489">
    <property type="entry name" value="Clp_ATPase_C"/>
</dbReference>
<name>A0A1G1ZPY1_9BACT</name>
<dbReference type="PRINTS" id="PR00300">
    <property type="entry name" value="CLPPROTEASEA"/>
</dbReference>
<evidence type="ECO:0000256" key="1">
    <source>
        <dbReference type="ARBA" id="ARBA00022741"/>
    </source>
</evidence>
<dbReference type="STRING" id="1798409.A3I24_04505"/>
<feature type="domain" description="Clp ATPase C-terminal" evidence="3">
    <location>
        <begin position="367"/>
        <end position="462"/>
    </location>
</feature>
<dbReference type="SMART" id="SM01086">
    <property type="entry name" value="ClpB_D2-small"/>
    <property type="match status" value="1"/>
</dbReference>
<proteinExistence type="predicted"/>
<sequence>MTSKEKKRAPKFLKLDFGELSPETREILNVCQRYIKGQNRALEYVVDALEVFKAGMRNPEKPISVMAFLGPSGVGKTRVSEVLAKCLFGNFNAFTKVRCAEYNHGHEASRLTGAPPGFIGHVKNSPEDPWAEQKYLPFSQFNLDRFDLLQKLRTGELINILSVNNTSDQINLAKLKTEMEKKLEESNKRAAYDAEAKKSAEILKKAILKIEKVARNHNEYYQWLVECTKNNQVESLPIETLLDIHKTCSELMKFNSIILFDEIEKAHPDFRKHLLEIMDRGVLGVGSGVTSFRNSFIFMTSNVGSDEIAALLGMKKANLGFYPATEAPRDSALLDKEIFKVANAAAEKEFKPEFLGRIDKIVVFRPLSRETMSEIFDLELDLFNERNLTQGILGIIVRFTEAAKNFILDGAMKYNSYGARMIEKRLDRILKVGLARLVNQKKGLIVNGDVLWVDRDGEELIFKKEIFEKDQLAGGDSPVIIKL</sequence>
<dbReference type="InterPro" id="IPR050130">
    <property type="entry name" value="ClpA_ClpB"/>
</dbReference>
<dbReference type="GO" id="GO:0005524">
    <property type="term" value="F:ATP binding"/>
    <property type="evidence" value="ECO:0007669"/>
    <property type="project" value="UniProtKB-KW"/>
</dbReference>
<dbReference type="InterPro" id="IPR027417">
    <property type="entry name" value="P-loop_NTPase"/>
</dbReference>
<dbReference type="Proteomes" id="UP000177690">
    <property type="component" value="Unassembled WGS sequence"/>
</dbReference>
<dbReference type="AlphaFoldDB" id="A0A1G1ZPY1"/>